<dbReference type="EMBL" id="AFOY02000015">
    <property type="protein sequence ID" value="EXF93630.1"/>
    <property type="molecule type" value="Genomic_DNA"/>
</dbReference>
<dbReference type="GO" id="GO:0042742">
    <property type="term" value="P:defense response to bacterium"/>
    <property type="evidence" value="ECO:0007669"/>
    <property type="project" value="UniProtKB-KW"/>
</dbReference>
<dbReference type="InterPro" id="IPR016128">
    <property type="entry name" value="Pyosin/cloacin_T_dom"/>
</dbReference>
<evidence type="ECO:0000313" key="7">
    <source>
        <dbReference type="Proteomes" id="UP000022611"/>
    </source>
</evidence>
<feature type="region of interest" description="Disordered" evidence="4">
    <location>
        <begin position="1"/>
        <end position="37"/>
    </location>
</feature>
<accession>A0A010SKU5</accession>
<evidence type="ECO:0000313" key="6">
    <source>
        <dbReference type="EMBL" id="EXF93630.1"/>
    </source>
</evidence>
<proteinExistence type="predicted"/>
<gene>
    <name evidence="6" type="ORF">HK44_008195</name>
</gene>
<evidence type="ECO:0000256" key="1">
    <source>
        <dbReference type="ARBA" id="ARBA00022529"/>
    </source>
</evidence>
<reference evidence="6 7" key="1">
    <citation type="journal article" date="2011" name="J. Bacteriol.">
        <title>Draft genome sequence of the polycyclic aromatic hydrocarbon-degrading, genetically engineered bioluminescent bioreporter Pseudomonas fluorescens HK44.</title>
        <authorList>
            <person name="Chauhan A."/>
            <person name="Layton A.C."/>
            <person name="Williams D.E."/>
            <person name="Smartt A.E."/>
            <person name="Ripp S."/>
            <person name="Karpinets T.V."/>
            <person name="Brown S.D."/>
            <person name="Sayler G.S."/>
        </authorList>
    </citation>
    <scope>NUCLEOTIDE SEQUENCE [LARGE SCALE GENOMIC DNA]</scope>
    <source>
        <strain evidence="6 7">HK44</strain>
    </source>
</reference>
<dbReference type="Proteomes" id="UP000022611">
    <property type="component" value="Unassembled WGS sequence"/>
</dbReference>
<dbReference type="PATRIC" id="fig|1042209.11.peg.4023"/>
<dbReference type="eggNOG" id="COG3157">
    <property type="taxonomic scope" value="Bacteria"/>
</dbReference>
<organism evidence="6 7">
    <name type="scientific">Pseudomonas fluorescens HK44</name>
    <dbReference type="NCBI Taxonomy" id="1042209"/>
    <lineage>
        <taxon>Bacteria</taxon>
        <taxon>Pseudomonadati</taxon>
        <taxon>Pseudomonadota</taxon>
        <taxon>Gammaproteobacteria</taxon>
        <taxon>Pseudomonadales</taxon>
        <taxon>Pseudomonadaceae</taxon>
        <taxon>Pseudomonas</taxon>
    </lineage>
</organism>
<dbReference type="CDD" id="cd20695">
    <property type="entry name" value="CdiA-CT_5T87E_Ct"/>
    <property type="match status" value="1"/>
</dbReference>
<evidence type="ECO:0000259" key="5">
    <source>
        <dbReference type="Pfam" id="PF06958"/>
    </source>
</evidence>
<feature type="domain" description="Pyosin/cloacin translocation" evidence="5">
    <location>
        <begin position="186"/>
        <end position="317"/>
    </location>
</feature>
<sequence>MARNKDIPKVWNPPSGDGHHRTSRYMTPTELAERESRQQAYEDMLARQQNIERSFREQNKKQVQPRVGCVFAKSCNLPDGIINHDNPTGFVPVTSLKDYGHYVLLGGRDVDEHGQVPLKKISGTVPANIGSLTLGAAAIASAGATGPATSAISVGSVTSAGVVTGALLGLIAMLVPSSLGDSALYTEEQLRTLKQARTRVRLRVEENADGTLKGYGYNTQSRREWELIPVVTFRAQGSRQVADLGDGITLTWTPAVTPDNTLTIPALEGAPQAPQIWIYPATQAADNIIVNPVYPPEYKDFILVFPADSGIQSLYIVMNMEFDAANYHGKTDNPVKSKGPVNGQEALDNSVQVKPTSPRRIGVDPGTKEFVVFDRTGGDVYHGHVRSWDKLHQDMKNALIKAGTVDNKGNIQGVKK</sequence>
<evidence type="ECO:0000256" key="3">
    <source>
        <dbReference type="ARBA" id="ARBA00023048"/>
    </source>
</evidence>
<keyword evidence="1" id="KW-0929">Antimicrobial</keyword>
<keyword evidence="2" id="KW-0044">Antibiotic</keyword>
<dbReference type="InterPro" id="IPR036302">
    <property type="entry name" value="Pyosin/cloacin_T_dom_sf"/>
</dbReference>
<dbReference type="OrthoDB" id="2067488at2"/>
<dbReference type="AlphaFoldDB" id="A0A010SKU5"/>
<dbReference type="HOGENOM" id="CLU_055628_0_0_6"/>
<evidence type="ECO:0000256" key="2">
    <source>
        <dbReference type="ARBA" id="ARBA00023022"/>
    </source>
</evidence>
<dbReference type="RefSeq" id="WP_019690091.1">
    <property type="nucleotide sequence ID" value="NZ_AFOY02000015.1"/>
</dbReference>
<evidence type="ECO:0000256" key="4">
    <source>
        <dbReference type="SAM" id="MobiDB-lite"/>
    </source>
</evidence>
<keyword evidence="3" id="KW-0078">Bacteriocin</keyword>
<name>A0A010SKU5_PSEFL</name>
<protein>
    <submittedName>
        <fullName evidence="6">Toxin</fullName>
    </submittedName>
</protein>
<comment type="caution">
    <text evidence="6">The sequence shown here is derived from an EMBL/GenBank/DDBJ whole genome shotgun (WGS) entry which is preliminary data.</text>
</comment>
<dbReference type="Pfam" id="PF06958">
    <property type="entry name" value="Pyocin_S"/>
    <property type="match status" value="1"/>
</dbReference>
<dbReference type="SUPFAM" id="SSF69369">
    <property type="entry name" value="Cloacin translocation domain"/>
    <property type="match status" value="1"/>
</dbReference>
<dbReference type="GO" id="GO:0031640">
    <property type="term" value="P:killing of cells of another organism"/>
    <property type="evidence" value="ECO:0007669"/>
    <property type="project" value="UniProtKB-KW"/>
</dbReference>